<reference evidence="3" key="1">
    <citation type="journal article" date="2019" name="Int. J. Syst. Evol. Microbiol.">
        <title>The Global Catalogue of Microorganisms (GCM) 10K type strain sequencing project: providing services to taxonomists for standard genome sequencing and annotation.</title>
        <authorList>
            <consortium name="The Broad Institute Genomics Platform"/>
            <consortium name="The Broad Institute Genome Sequencing Center for Infectious Disease"/>
            <person name="Wu L."/>
            <person name="Ma J."/>
        </authorList>
    </citation>
    <scope>NUCLEOTIDE SEQUENCE [LARGE SCALE GENOMIC DNA]</scope>
    <source>
        <strain evidence="3">TBRC 5832</strain>
    </source>
</reference>
<dbReference type="Proteomes" id="UP001595867">
    <property type="component" value="Unassembled WGS sequence"/>
</dbReference>
<sequence>MSPTSPASPPPPSGDARDPQPFTVSPPDGHADTPPSSSTAPPSSTPAPFTTGPSTSAPASSSTGPSTSAPASSSTGPSTSAPASFITPAPFSTPAPGGSRTTPPRPFDIAAHFPELRALAMTTTRLHPRPGAPTVADSSVGGPLLWPADEPWPFCQDGDKHYVHQLHKPATVRRDREIQAAARGRNLTAAERDEMSGWDFSEPHELVAQPIPLIPVAQLYRRDIPDFIGPDDRDLLQVLWCPLDHPDDGYNPRVRVLWRRTTDIIGPLTVPPDPPVVRDDYLPTACAVHPEHIVEYPPPDVLPPDLCERINEWEEDLDEDFSYESDLSLAPGWKVGGFADCSVPDVWEWECTECGAEMRLLLAVASGEWGDGESWRPPQDPPGTDCYITDICIGRGWDLNIMQCPASYDHPIIAFGN</sequence>
<evidence type="ECO:0000313" key="3">
    <source>
        <dbReference type="Proteomes" id="UP001595867"/>
    </source>
</evidence>
<gene>
    <name evidence="2" type="ORF">ACFO0C_26730</name>
</gene>
<protein>
    <recommendedName>
        <fullName evidence="4">DUF1963 domain-containing protein</fullName>
    </recommendedName>
</protein>
<evidence type="ECO:0000256" key="1">
    <source>
        <dbReference type="SAM" id="MobiDB-lite"/>
    </source>
</evidence>
<evidence type="ECO:0000313" key="2">
    <source>
        <dbReference type="EMBL" id="MFC4068539.1"/>
    </source>
</evidence>
<name>A0ABV8IX82_9ACTN</name>
<feature type="compositionally biased region" description="Low complexity" evidence="1">
    <location>
        <begin position="33"/>
        <end position="84"/>
    </location>
</feature>
<proteinExistence type="predicted"/>
<feature type="compositionally biased region" description="Pro residues" evidence="1">
    <location>
        <begin position="1"/>
        <end position="13"/>
    </location>
</feature>
<dbReference type="RefSeq" id="WP_378069434.1">
    <property type="nucleotide sequence ID" value="NZ_JBHSBL010000019.1"/>
</dbReference>
<organism evidence="2 3">
    <name type="scientific">Actinoplanes subglobosus</name>
    <dbReference type="NCBI Taxonomy" id="1547892"/>
    <lineage>
        <taxon>Bacteria</taxon>
        <taxon>Bacillati</taxon>
        <taxon>Actinomycetota</taxon>
        <taxon>Actinomycetes</taxon>
        <taxon>Micromonosporales</taxon>
        <taxon>Micromonosporaceae</taxon>
        <taxon>Actinoplanes</taxon>
    </lineage>
</organism>
<accession>A0ABV8IX82</accession>
<dbReference type="EMBL" id="JBHSBL010000019">
    <property type="protein sequence ID" value="MFC4068539.1"/>
    <property type="molecule type" value="Genomic_DNA"/>
</dbReference>
<dbReference type="Gene3D" id="2.30.320.10">
    <property type="entry name" value="YwqG-like"/>
    <property type="match status" value="1"/>
</dbReference>
<feature type="region of interest" description="Disordered" evidence="1">
    <location>
        <begin position="1"/>
        <end position="108"/>
    </location>
</feature>
<comment type="caution">
    <text evidence="2">The sequence shown here is derived from an EMBL/GenBank/DDBJ whole genome shotgun (WGS) entry which is preliminary data.</text>
</comment>
<keyword evidence="3" id="KW-1185">Reference proteome</keyword>
<evidence type="ECO:0008006" key="4">
    <source>
        <dbReference type="Google" id="ProtNLM"/>
    </source>
</evidence>